<dbReference type="GO" id="GO:0005634">
    <property type="term" value="C:nucleus"/>
    <property type="evidence" value="ECO:0007669"/>
    <property type="project" value="UniProtKB-SubCell"/>
</dbReference>
<evidence type="ECO:0000259" key="5">
    <source>
        <dbReference type="Pfam" id="PF01878"/>
    </source>
</evidence>
<gene>
    <name evidence="6" type="ORF">BN1211_4711</name>
</gene>
<keyword evidence="3" id="KW-0597">Phosphoprotein</keyword>
<evidence type="ECO:0000313" key="6">
    <source>
        <dbReference type="EMBL" id="CEP24005.1"/>
    </source>
</evidence>
<dbReference type="Proteomes" id="UP000038830">
    <property type="component" value="Unassembled WGS sequence"/>
</dbReference>
<dbReference type="PANTHER" id="PTHR14087:SF7">
    <property type="entry name" value="THYMOCYTE NUCLEAR PROTEIN 1"/>
    <property type="match status" value="1"/>
</dbReference>
<organism evidence="6 7">
    <name type="scientific">Cyberlindnera jadinii (strain ATCC 18201 / CBS 1600 / BCRC 20928 / JCM 3617 / NBRC 0987 / NRRL Y-1542)</name>
    <name type="common">Torula yeast</name>
    <name type="synonym">Candida utilis</name>
    <dbReference type="NCBI Taxonomy" id="983966"/>
    <lineage>
        <taxon>Eukaryota</taxon>
        <taxon>Fungi</taxon>
        <taxon>Dikarya</taxon>
        <taxon>Ascomycota</taxon>
        <taxon>Saccharomycotina</taxon>
        <taxon>Saccharomycetes</taxon>
        <taxon>Phaffomycetales</taxon>
        <taxon>Phaffomycetaceae</taxon>
        <taxon>Cyberlindnera</taxon>
    </lineage>
</organism>
<accession>A0A0H5C6Z2</accession>
<comment type="subcellular location">
    <subcellularLocation>
        <location evidence="1">Nucleus</location>
    </subcellularLocation>
</comment>
<evidence type="ECO:0000313" key="7">
    <source>
        <dbReference type="Proteomes" id="UP000038830"/>
    </source>
</evidence>
<dbReference type="PANTHER" id="PTHR14087">
    <property type="entry name" value="THYMOCYTE NUCLEAR PROTEIN 1"/>
    <property type="match status" value="1"/>
</dbReference>
<evidence type="ECO:0000256" key="3">
    <source>
        <dbReference type="ARBA" id="ARBA00022553"/>
    </source>
</evidence>
<dbReference type="SUPFAM" id="SSF88697">
    <property type="entry name" value="PUA domain-like"/>
    <property type="match status" value="1"/>
</dbReference>
<dbReference type="Gene3D" id="3.10.590.10">
    <property type="entry name" value="ph1033 like domains"/>
    <property type="match status" value="1"/>
</dbReference>
<dbReference type="InterPro" id="IPR002740">
    <property type="entry name" value="EVE_domain"/>
</dbReference>
<dbReference type="Pfam" id="PF01878">
    <property type="entry name" value="EVE"/>
    <property type="match status" value="1"/>
</dbReference>
<dbReference type="InterPro" id="IPR047197">
    <property type="entry name" value="THYN1-like_EVE"/>
</dbReference>
<name>A0A0H5C6Z2_CYBJN</name>
<dbReference type="AlphaFoldDB" id="A0A0H5C6Z2"/>
<evidence type="ECO:0000256" key="1">
    <source>
        <dbReference type="ARBA" id="ARBA00004123"/>
    </source>
</evidence>
<reference evidence="7" key="1">
    <citation type="journal article" date="2015" name="J. Biotechnol.">
        <title>The structure of the Cyberlindnera jadinii genome and its relation to Candida utilis analyzed by the occurrence of single nucleotide polymorphisms.</title>
        <authorList>
            <person name="Rupp O."/>
            <person name="Brinkrolf K."/>
            <person name="Buerth C."/>
            <person name="Kunigo M."/>
            <person name="Schneider J."/>
            <person name="Jaenicke S."/>
            <person name="Goesmann A."/>
            <person name="Puehler A."/>
            <person name="Jaeger K.-E."/>
            <person name="Ernst J.F."/>
        </authorList>
    </citation>
    <scope>NUCLEOTIDE SEQUENCE [LARGE SCALE GENOMIC DNA]</scope>
    <source>
        <strain evidence="7">ATCC 18201 / CBS 1600 / BCRC 20928 / JCM 3617 / NBRC 0987 / NRRL Y-1542</strain>
    </source>
</reference>
<proteinExistence type="predicted"/>
<evidence type="ECO:0000256" key="4">
    <source>
        <dbReference type="ARBA" id="ARBA00023242"/>
    </source>
</evidence>
<evidence type="ECO:0000256" key="2">
    <source>
        <dbReference type="ARBA" id="ARBA00014654"/>
    </source>
</evidence>
<dbReference type="FunFam" id="3.10.590.10:FF:000003">
    <property type="entry name" value="Thymocyte nuclear protein 1"/>
    <property type="match status" value="1"/>
</dbReference>
<protein>
    <recommendedName>
        <fullName evidence="2">Thymocyte nuclear protein 1</fullName>
    </recommendedName>
</protein>
<dbReference type="CDD" id="cd21133">
    <property type="entry name" value="EVE"/>
    <property type="match status" value="1"/>
</dbReference>
<keyword evidence="4" id="KW-0539">Nucleus</keyword>
<dbReference type="InterPro" id="IPR015947">
    <property type="entry name" value="PUA-like_sf"/>
</dbReference>
<dbReference type="EMBL" id="CDQK01000005">
    <property type="protein sequence ID" value="CEP24005.1"/>
    <property type="molecule type" value="Genomic_DNA"/>
</dbReference>
<sequence length="259" mass="29154">MNILLRVFPYNAVPQLSAASKLYVAGVSISKMVSKVTKKPVKKPVRPSVKQLENATVVTRPDPKKPAEYPVDPKNNNVRYWLIKSEPYSRIDPKSGKDAKFSLADLKQVDFEPWDGVRNHEAKNSMLNMRVGDICLFYHSNAPVPGLVGIAKVAHEAHPDSLQFDPTSTYYDAKSSVDSPRWWCVDVSFVRRLKSKITLESLRSNDALSEMSLVKRGRLSVSPVRKQEYYEILEMENSSAFAMDIDCDLGEEFTVDPSA</sequence>
<dbReference type="InterPro" id="IPR052181">
    <property type="entry name" value="5hmC_binding"/>
</dbReference>
<feature type="domain" description="EVE" evidence="5">
    <location>
        <begin position="79"/>
        <end position="235"/>
    </location>
</feature>